<dbReference type="SUPFAM" id="SSF49854">
    <property type="entry name" value="Spermadhesin, CUB domain"/>
    <property type="match status" value="1"/>
</dbReference>
<feature type="signal peptide" evidence="4">
    <location>
        <begin position="1"/>
        <end position="26"/>
    </location>
</feature>
<evidence type="ECO:0000256" key="2">
    <source>
        <dbReference type="PROSITE-ProRule" id="PRU00059"/>
    </source>
</evidence>
<evidence type="ECO:0000313" key="7">
    <source>
        <dbReference type="WBParaSite" id="HCON_00066025-00001"/>
    </source>
</evidence>
<feature type="chain" id="PRO_5029609774" evidence="4">
    <location>
        <begin position="27"/>
        <end position="688"/>
    </location>
</feature>
<keyword evidence="6" id="KW-1185">Reference proteome</keyword>
<dbReference type="CDD" id="cd00041">
    <property type="entry name" value="CUB"/>
    <property type="match status" value="1"/>
</dbReference>
<reference evidence="7" key="1">
    <citation type="submission" date="2020-12" db="UniProtKB">
        <authorList>
            <consortium name="WormBaseParasite"/>
        </authorList>
    </citation>
    <scope>IDENTIFICATION</scope>
    <source>
        <strain evidence="7">MHco3</strain>
    </source>
</reference>
<comment type="caution">
    <text evidence="2">Lacks conserved residue(s) required for the propagation of feature annotation.</text>
</comment>
<protein>
    <submittedName>
        <fullName evidence="7">CUB domain-containing protein</fullName>
    </submittedName>
</protein>
<keyword evidence="1" id="KW-1015">Disulfide bond</keyword>
<dbReference type="OrthoDB" id="6331627at2759"/>
<dbReference type="PANTHER" id="PTHR39385:SF2">
    <property type="entry name" value="SLIT-LIKE 3 PROTEIN"/>
    <property type="match status" value="1"/>
</dbReference>
<evidence type="ECO:0000256" key="3">
    <source>
        <dbReference type="SAM" id="Phobius"/>
    </source>
</evidence>
<keyword evidence="3" id="KW-1133">Transmembrane helix</keyword>
<accession>A0A7I4YAT6</accession>
<dbReference type="InterPro" id="IPR000859">
    <property type="entry name" value="CUB_dom"/>
</dbReference>
<dbReference type="OMA" id="FANTQYS"/>
<proteinExistence type="predicted"/>
<keyword evidence="4" id="KW-0732">Signal</keyword>
<sequence>MPPFQSCSWTKCFLIVATVSVRITTSTQIYTCSADDCSCPDRTYGEEYASGEIEQWDHLPCCVNELHCFIRVEPGSKTGLTLFLESITLNPNDTLKLSQYFPVNNTETASLHYVNVNSSYRHWTFTAAVGVGFEIEYSFQPWIWYGSLFTFSFKRVEPDVKLCPYPLLRSSVNILNVQDIERLGPIRCPFRVISSVPGREILFNLNDLAGSTFLQRQENGDFRATSSGISKRQIDKIDFVLEGLSPYHSPRYNIIFKELTEESCYCDGAYVVVGTKPIHVTSPEFPITHCSKVRCKRRFIHNDTLRQDSHLAFAVTVHFLSTEVHGYIQFYSDGINMRRLNGGDKDARLVLIGDIMETEFVTDNSMEHNGYNMTVESIQLPTECLCPHKGVKTMPIKADARMDIPEYCVTVYCEWTIPSITHDMKFVALFNFTSEADMLTVATGNDIRQFSSKSRVLVRKEWRLPKNPQAVTISYKRDVRANSSLSSAMSSFLVSWMPNEGCSCDNSPIRTAVVGEWDVLTSPAYPLSYCNDMLCVTRIVAPEGHHVVLNITDFYWEPYNDKLSLFDGWNIFGRPMEMFHGKKKLPHLIRNTKETLSLVFKSDHEVYYKGYRLLFSAEPNEDSYIETHLLLYYSVTIITLLSIMLIAGIIVAVFRRLPTRTLYLVSVSYSDRTEPETVCLNIQGKPSP</sequence>
<dbReference type="Gene3D" id="2.60.120.290">
    <property type="entry name" value="Spermadhesin, CUB domain"/>
    <property type="match status" value="1"/>
</dbReference>
<dbReference type="SMART" id="SM00042">
    <property type="entry name" value="CUB"/>
    <property type="match status" value="1"/>
</dbReference>
<dbReference type="Pfam" id="PF00431">
    <property type="entry name" value="CUB"/>
    <property type="match status" value="1"/>
</dbReference>
<evidence type="ECO:0000256" key="1">
    <source>
        <dbReference type="ARBA" id="ARBA00023157"/>
    </source>
</evidence>
<name>A0A7I4YAT6_HAECO</name>
<organism evidence="6 7">
    <name type="scientific">Haemonchus contortus</name>
    <name type="common">Barber pole worm</name>
    <dbReference type="NCBI Taxonomy" id="6289"/>
    <lineage>
        <taxon>Eukaryota</taxon>
        <taxon>Metazoa</taxon>
        <taxon>Ecdysozoa</taxon>
        <taxon>Nematoda</taxon>
        <taxon>Chromadorea</taxon>
        <taxon>Rhabditida</taxon>
        <taxon>Rhabditina</taxon>
        <taxon>Rhabditomorpha</taxon>
        <taxon>Strongyloidea</taxon>
        <taxon>Trichostrongylidae</taxon>
        <taxon>Haemonchus</taxon>
    </lineage>
</organism>
<dbReference type="InterPro" id="IPR035914">
    <property type="entry name" value="Sperma_CUB_dom_sf"/>
</dbReference>
<dbReference type="Proteomes" id="UP000025227">
    <property type="component" value="Unplaced"/>
</dbReference>
<keyword evidence="3" id="KW-0472">Membrane</keyword>
<evidence type="ECO:0000313" key="6">
    <source>
        <dbReference type="Proteomes" id="UP000025227"/>
    </source>
</evidence>
<dbReference type="WBParaSite" id="HCON_00066025-00001">
    <property type="protein sequence ID" value="HCON_00066025-00001"/>
    <property type="gene ID" value="HCON_00066025"/>
</dbReference>
<dbReference type="PANTHER" id="PTHR39385">
    <property type="entry name" value="PROTEIN CBG20422"/>
    <property type="match status" value="1"/>
</dbReference>
<dbReference type="PROSITE" id="PS01180">
    <property type="entry name" value="CUB"/>
    <property type="match status" value="1"/>
</dbReference>
<feature type="transmembrane region" description="Helical" evidence="3">
    <location>
        <begin position="630"/>
        <end position="654"/>
    </location>
</feature>
<evidence type="ECO:0000256" key="4">
    <source>
        <dbReference type="SAM" id="SignalP"/>
    </source>
</evidence>
<evidence type="ECO:0000259" key="5">
    <source>
        <dbReference type="PROSITE" id="PS01180"/>
    </source>
</evidence>
<dbReference type="AlphaFoldDB" id="A0A7I4YAT6"/>
<keyword evidence="3" id="KW-0812">Transmembrane</keyword>
<feature type="domain" description="CUB" evidence="5">
    <location>
        <begin position="504"/>
        <end position="618"/>
    </location>
</feature>